<dbReference type="PANTHER" id="PTHR43731:SF9">
    <property type="entry name" value="SLR1461 PROTEIN"/>
    <property type="match status" value="1"/>
</dbReference>
<dbReference type="OrthoDB" id="465874at2"/>
<keyword evidence="4 6" id="KW-0472">Membrane</keyword>
<comment type="caution">
    <text evidence="8">The sequence shown here is derived from an EMBL/GenBank/DDBJ whole genome shotgun (WGS) entry which is preliminary data.</text>
</comment>
<keyword evidence="8" id="KW-0378">Hydrolase</keyword>
<feature type="region of interest" description="Disordered" evidence="5">
    <location>
        <begin position="20"/>
        <end position="47"/>
    </location>
</feature>
<keyword evidence="8" id="KW-0645">Protease</keyword>
<dbReference type="GO" id="GO:0016020">
    <property type="term" value="C:membrane"/>
    <property type="evidence" value="ECO:0007669"/>
    <property type="project" value="UniProtKB-SubCell"/>
</dbReference>
<feature type="compositionally biased region" description="Polar residues" evidence="5">
    <location>
        <begin position="22"/>
        <end position="31"/>
    </location>
</feature>
<dbReference type="EMBL" id="VLNY01000004">
    <property type="protein sequence ID" value="KAA0022839.1"/>
    <property type="molecule type" value="Genomic_DNA"/>
</dbReference>
<gene>
    <name evidence="8" type="ORF">FOY51_09975</name>
</gene>
<feature type="domain" description="Peptidase S54 rhomboid" evidence="7">
    <location>
        <begin position="94"/>
        <end position="228"/>
    </location>
</feature>
<feature type="transmembrane region" description="Helical" evidence="6">
    <location>
        <begin position="119"/>
        <end position="142"/>
    </location>
</feature>
<dbReference type="Gene3D" id="1.20.1540.10">
    <property type="entry name" value="Rhomboid-like"/>
    <property type="match status" value="1"/>
</dbReference>
<dbReference type="Pfam" id="PF01694">
    <property type="entry name" value="Rhomboid"/>
    <property type="match status" value="1"/>
</dbReference>
<evidence type="ECO:0000313" key="8">
    <source>
        <dbReference type="EMBL" id="KAA0022839.1"/>
    </source>
</evidence>
<reference evidence="8 9" key="1">
    <citation type="submission" date="2019-07" db="EMBL/GenBank/DDBJ databases">
        <title>Rhodococcus cavernicolus sp. nov., isolated from a cave.</title>
        <authorList>
            <person name="Lee S.D."/>
        </authorList>
    </citation>
    <scope>NUCLEOTIDE SEQUENCE [LARGE SCALE GENOMIC DNA]</scope>
    <source>
        <strain evidence="8 9">C1-24</strain>
    </source>
</reference>
<protein>
    <submittedName>
        <fullName evidence="8">Rhomboid family intramembrane serine protease</fullName>
    </submittedName>
</protein>
<dbReference type="AlphaFoldDB" id="A0A5A7SBX6"/>
<evidence type="ECO:0000256" key="4">
    <source>
        <dbReference type="ARBA" id="ARBA00023136"/>
    </source>
</evidence>
<dbReference type="GO" id="GO:0004252">
    <property type="term" value="F:serine-type endopeptidase activity"/>
    <property type="evidence" value="ECO:0007669"/>
    <property type="project" value="InterPro"/>
</dbReference>
<feature type="transmembrane region" description="Helical" evidence="6">
    <location>
        <begin position="93"/>
        <end position="112"/>
    </location>
</feature>
<dbReference type="GO" id="GO:0006508">
    <property type="term" value="P:proteolysis"/>
    <property type="evidence" value="ECO:0007669"/>
    <property type="project" value="UniProtKB-KW"/>
</dbReference>
<feature type="transmembrane region" description="Helical" evidence="6">
    <location>
        <begin position="52"/>
        <end position="73"/>
    </location>
</feature>
<dbReference type="PANTHER" id="PTHR43731">
    <property type="entry name" value="RHOMBOID PROTEASE"/>
    <property type="match status" value="1"/>
</dbReference>
<dbReference type="SUPFAM" id="SSF144091">
    <property type="entry name" value="Rhomboid-like"/>
    <property type="match status" value="1"/>
</dbReference>
<feature type="transmembrane region" description="Helical" evidence="6">
    <location>
        <begin position="184"/>
        <end position="202"/>
    </location>
</feature>
<evidence type="ECO:0000256" key="5">
    <source>
        <dbReference type="SAM" id="MobiDB-lite"/>
    </source>
</evidence>
<keyword evidence="9" id="KW-1185">Reference proteome</keyword>
<organism evidence="8 9">
    <name type="scientific">Antrihabitans cavernicola</name>
    <dbReference type="NCBI Taxonomy" id="2495913"/>
    <lineage>
        <taxon>Bacteria</taxon>
        <taxon>Bacillati</taxon>
        <taxon>Actinomycetota</taxon>
        <taxon>Actinomycetes</taxon>
        <taxon>Mycobacteriales</taxon>
        <taxon>Nocardiaceae</taxon>
        <taxon>Antrihabitans</taxon>
    </lineage>
</organism>
<dbReference type="InterPro" id="IPR022764">
    <property type="entry name" value="Peptidase_S54_rhomboid_dom"/>
</dbReference>
<evidence type="ECO:0000256" key="6">
    <source>
        <dbReference type="SAM" id="Phobius"/>
    </source>
</evidence>
<feature type="transmembrane region" description="Helical" evidence="6">
    <location>
        <begin position="208"/>
        <end position="227"/>
    </location>
</feature>
<name>A0A5A7SBX6_9NOCA</name>
<comment type="subcellular location">
    <subcellularLocation>
        <location evidence="1">Membrane</location>
        <topology evidence="1">Multi-pass membrane protein</topology>
    </subcellularLocation>
</comment>
<accession>A0A5A7SBX6</accession>
<proteinExistence type="predicted"/>
<sequence>MTGSMGPSFDPARIDAIRASLDKSSSATTRPAVNAPSNPPTSMKPPRDGRPLWMQAAAIIVAFTVLLYAIEAVDVLANHRLDQAGVEPREVDGLWGILFAPMLHFGWGHLIANTIPMLVLGFLSLMAGIARGITATAVVWIVGGIGTWLTGGSGSVHIGASVLIFGWLTFLLARGIFNRSAMQILIGLVVLVFYGSLLWGVLPSDPRISWQGHLFGAIGGLIAAWVLSSDQRAARRKPAVAG</sequence>
<dbReference type="Proteomes" id="UP000322244">
    <property type="component" value="Unassembled WGS sequence"/>
</dbReference>
<evidence type="ECO:0000313" key="9">
    <source>
        <dbReference type="Proteomes" id="UP000322244"/>
    </source>
</evidence>
<dbReference type="InterPro" id="IPR050925">
    <property type="entry name" value="Rhomboid_protease_S54"/>
</dbReference>
<feature type="transmembrane region" description="Helical" evidence="6">
    <location>
        <begin position="154"/>
        <end position="172"/>
    </location>
</feature>
<evidence type="ECO:0000256" key="3">
    <source>
        <dbReference type="ARBA" id="ARBA00022989"/>
    </source>
</evidence>
<evidence type="ECO:0000256" key="1">
    <source>
        <dbReference type="ARBA" id="ARBA00004141"/>
    </source>
</evidence>
<dbReference type="InterPro" id="IPR035952">
    <property type="entry name" value="Rhomboid-like_sf"/>
</dbReference>
<keyword evidence="3 6" id="KW-1133">Transmembrane helix</keyword>
<evidence type="ECO:0000256" key="2">
    <source>
        <dbReference type="ARBA" id="ARBA00022692"/>
    </source>
</evidence>
<keyword evidence="2 6" id="KW-0812">Transmembrane</keyword>
<evidence type="ECO:0000259" key="7">
    <source>
        <dbReference type="Pfam" id="PF01694"/>
    </source>
</evidence>